<evidence type="ECO:0000313" key="3">
    <source>
        <dbReference type="EMBL" id="GMI31333.1"/>
    </source>
</evidence>
<dbReference type="InterPro" id="IPR007694">
    <property type="entry name" value="DNA_helicase_DnaB-like_C"/>
</dbReference>
<dbReference type="CDD" id="cd01029">
    <property type="entry name" value="TOPRIM_primases"/>
    <property type="match status" value="1"/>
</dbReference>
<feature type="region of interest" description="Disordered" evidence="1">
    <location>
        <begin position="820"/>
        <end position="864"/>
    </location>
</feature>
<dbReference type="Pfam" id="PF13481">
    <property type="entry name" value="AAA_25"/>
    <property type="match status" value="1"/>
</dbReference>
<dbReference type="PROSITE" id="PS51199">
    <property type="entry name" value="SF4_HELICASE"/>
    <property type="match status" value="1"/>
</dbReference>
<dbReference type="PANTHER" id="PTHR12873:SF0">
    <property type="entry name" value="TWINKLE MTDNA HELICASE"/>
    <property type="match status" value="1"/>
</dbReference>
<reference evidence="3 4" key="1">
    <citation type="journal article" date="2023" name="Commun. Biol.">
        <title>Genome analysis of Parmales, the sister group of diatoms, reveals the evolutionary specialization of diatoms from phago-mixotrophs to photoautotrophs.</title>
        <authorList>
            <person name="Ban H."/>
            <person name="Sato S."/>
            <person name="Yoshikawa S."/>
            <person name="Yamada K."/>
            <person name="Nakamura Y."/>
            <person name="Ichinomiya M."/>
            <person name="Sato N."/>
            <person name="Blanc-Mathieu R."/>
            <person name="Endo H."/>
            <person name="Kuwata A."/>
            <person name="Ogata H."/>
        </authorList>
    </citation>
    <scope>NUCLEOTIDE SEQUENCE [LARGE SCALE GENOMIC DNA]</scope>
</reference>
<feature type="compositionally biased region" description="Pro residues" evidence="1">
    <location>
        <begin position="194"/>
        <end position="217"/>
    </location>
</feature>
<dbReference type="Pfam" id="PF13662">
    <property type="entry name" value="Toprim_4"/>
    <property type="match status" value="1"/>
</dbReference>
<feature type="compositionally biased region" description="Basic and acidic residues" evidence="1">
    <location>
        <begin position="140"/>
        <end position="152"/>
    </location>
</feature>
<dbReference type="InterPro" id="IPR034154">
    <property type="entry name" value="TOPRIM_DnaG/twinkle"/>
</dbReference>
<feature type="region of interest" description="Disordered" evidence="1">
    <location>
        <begin position="140"/>
        <end position="222"/>
    </location>
</feature>
<keyword evidence="4" id="KW-1185">Reference proteome</keyword>
<comment type="caution">
    <text evidence="3">The sequence shown here is derived from an EMBL/GenBank/DDBJ whole genome shotgun (WGS) entry which is preliminary data.</text>
</comment>
<evidence type="ECO:0000313" key="4">
    <source>
        <dbReference type="Proteomes" id="UP001165060"/>
    </source>
</evidence>
<feature type="domain" description="SF4 helicase" evidence="2">
    <location>
        <begin position="493"/>
        <end position="740"/>
    </location>
</feature>
<proteinExistence type="predicted"/>
<accession>A0ABQ6MSC4</accession>
<dbReference type="SUPFAM" id="SSF52540">
    <property type="entry name" value="P-loop containing nucleoside triphosphate hydrolases"/>
    <property type="match status" value="1"/>
</dbReference>
<feature type="compositionally biased region" description="Low complexity" evidence="1">
    <location>
        <begin position="181"/>
        <end position="193"/>
    </location>
</feature>
<feature type="region of interest" description="Disordered" evidence="1">
    <location>
        <begin position="421"/>
        <end position="442"/>
    </location>
</feature>
<name>A0ABQ6MSC4_9STRA</name>
<evidence type="ECO:0000256" key="1">
    <source>
        <dbReference type="SAM" id="MobiDB-lite"/>
    </source>
</evidence>
<feature type="compositionally biased region" description="Gly residues" evidence="1">
    <location>
        <begin position="169"/>
        <end position="180"/>
    </location>
</feature>
<sequence>MFRLPLHLALLARPRPLPPNRLLSPRCFPPSPRCFPPSVPSVRPLSSSGSLFESAHRPPLPPSKIPELLARHSLGHKPPSLDGKVAVQHCPFCASQGHSDPRTRPEGNSYTLSVFPNGGYNCVRCGSKGGWLDLRRNLGETTTEEAKGESPGRRSGPAQQRRAPVASAGWGGPRAGGPQAGGAPAPTQAASSRPSPPSAAPPPPSRAPAPGAVPPLKFPDVPNTTIQADALSSPNNPQAVKAMSYLKSTRGFTEATLKLYGVGLESYQFPNKAGKYEEHACLTFPWLLPKAAVVEQERARGAEYHTVRPEHTHVVLTEGEYDAMAVHQATGYPAVSLPNGCRNLPVECLPLLERFEKIYIWMDDDGPGQEGAEMFAKKLGVGRCYIVRPPREDPVEEAVTEINRKINVPAAGSIMEGLKETGAEESAGEGLPPPPKVTKGPPKDANEAMLRSMENPDKYDLKQMIESAALLPHDHVLTFTDLREQVIHELLHPNQYSGVTTPSLPGLTDILKGFRRGEMTVLTGPTGSGKTTFLSQMSLDIAEQGIPLLWGSFEVKNTKLMQKMMHQFGRENVHSMDREALDCLADRFADLPLDFLSFHGGSSLQQVVDSMEYTVYAKDVQHIILDNLQFMMESGQKGFDKYDVQDHAVETFRKFATEHNVHVTLVVHPRKEDEGVKLGINHVFGSAKATQEADNVLILQSENRRKYIEVKKNRFDGTLGFLPLFFEHKSARYSETPVDASKAAAKEPSQGGGGTAAFSTGGIANSAPAGSMFASGGRAGNGSESEYMKRRSTSEHAQKAFQAGAAMGSPVFTSVAAGGGGGARHITTHKKEPPKYLTQRTGVSQGDRGDGGDGGGGELSPYEVGCQKAAARKLKGKQK</sequence>
<dbReference type="InterPro" id="IPR027032">
    <property type="entry name" value="Twinkle-like"/>
</dbReference>
<dbReference type="InterPro" id="IPR027417">
    <property type="entry name" value="P-loop_NTPase"/>
</dbReference>
<dbReference type="Gene3D" id="3.40.50.300">
    <property type="entry name" value="P-loop containing nucleotide triphosphate hydrolases"/>
    <property type="match status" value="1"/>
</dbReference>
<gene>
    <name evidence="3" type="ORF">TeGR_g496</name>
</gene>
<dbReference type="SUPFAM" id="SSF56731">
    <property type="entry name" value="DNA primase core"/>
    <property type="match status" value="1"/>
</dbReference>
<dbReference type="PANTHER" id="PTHR12873">
    <property type="entry name" value="T7-LIKE MITOCHONDRIAL DNA HELICASE"/>
    <property type="match status" value="1"/>
</dbReference>
<dbReference type="Proteomes" id="UP001165060">
    <property type="component" value="Unassembled WGS sequence"/>
</dbReference>
<dbReference type="InterPro" id="IPR006171">
    <property type="entry name" value="TOPRIM_dom"/>
</dbReference>
<dbReference type="EMBL" id="BRYB01001693">
    <property type="protein sequence ID" value="GMI31333.1"/>
    <property type="molecule type" value="Genomic_DNA"/>
</dbReference>
<dbReference type="CDD" id="cd01122">
    <property type="entry name" value="Twinkle_C"/>
    <property type="match status" value="1"/>
</dbReference>
<evidence type="ECO:0000259" key="2">
    <source>
        <dbReference type="PROSITE" id="PS51199"/>
    </source>
</evidence>
<dbReference type="Gene3D" id="3.40.1360.10">
    <property type="match status" value="1"/>
</dbReference>
<organism evidence="3 4">
    <name type="scientific">Tetraparma gracilis</name>
    <dbReference type="NCBI Taxonomy" id="2962635"/>
    <lineage>
        <taxon>Eukaryota</taxon>
        <taxon>Sar</taxon>
        <taxon>Stramenopiles</taxon>
        <taxon>Ochrophyta</taxon>
        <taxon>Bolidophyceae</taxon>
        <taxon>Parmales</taxon>
        <taxon>Triparmaceae</taxon>
        <taxon>Tetraparma</taxon>
    </lineage>
</organism>
<protein>
    <recommendedName>
        <fullName evidence="2">SF4 helicase domain-containing protein</fullName>
    </recommendedName>
</protein>